<keyword evidence="3" id="KW-1185">Reference proteome</keyword>
<dbReference type="Proteomes" id="UP001054821">
    <property type="component" value="Chromosome 7"/>
</dbReference>
<keyword evidence="1" id="KW-0732">Signal</keyword>
<evidence type="ECO:0000313" key="2">
    <source>
        <dbReference type="EMBL" id="KAI5318570.1"/>
    </source>
</evidence>
<reference evidence="2 3" key="1">
    <citation type="journal article" date="2022" name="G3 (Bethesda)">
        <title>Whole-genome sequence and methylome profiling of the almond [Prunus dulcis (Mill.) D.A. Webb] cultivar 'Nonpareil'.</title>
        <authorList>
            <person name="D'Amico-Willman K.M."/>
            <person name="Ouma W.Z."/>
            <person name="Meulia T."/>
            <person name="Sideli G.M."/>
            <person name="Gradziel T.M."/>
            <person name="Fresnedo-Ramirez J."/>
        </authorList>
    </citation>
    <scope>NUCLEOTIDE SEQUENCE [LARGE SCALE GENOMIC DNA]</scope>
    <source>
        <strain evidence="2">Clone GOH B32 T37-40</strain>
    </source>
</reference>
<feature type="chain" id="PRO_5042026954" evidence="1">
    <location>
        <begin position="19"/>
        <end position="35"/>
    </location>
</feature>
<sequence>MFSTVFILVLLFVAIGSGKEGENARLLTFFTLNTR</sequence>
<organism evidence="2 3">
    <name type="scientific">Prunus dulcis</name>
    <name type="common">Almond</name>
    <name type="synonym">Amygdalus dulcis</name>
    <dbReference type="NCBI Taxonomy" id="3755"/>
    <lineage>
        <taxon>Eukaryota</taxon>
        <taxon>Viridiplantae</taxon>
        <taxon>Streptophyta</taxon>
        <taxon>Embryophyta</taxon>
        <taxon>Tracheophyta</taxon>
        <taxon>Spermatophyta</taxon>
        <taxon>Magnoliopsida</taxon>
        <taxon>eudicotyledons</taxon>
        <taxon>Gunneridae</taxon>
        <taxon>Pentapetalae</taxon>
        <taxon>rosids</taxon>
        <taxon>fabids</taxon>
        <taxon>Rosales</taxon>
        <taxon>Rosaceae</taxon>
        <taxon>Amygdaloideae</taxon>
        <taxon>Amygdaleae</taxon>
        <taxon>Prunus</taxon>
    </lineage>
</organism>
<accession>A0AAD4V4Q2</accession>
<comment type="caution">
    <text evidence="2">The sequence shown here is derived from an EMBL/GenBank/DDBJ whole genome shotgun (WGS) entry which is preliminary data.</text>
</comment>
<feature type="signal peptide" evidence="1">
    <location>
        <begin position="1"/>
        <end position="18"/>
    </location>
</feature>
<evidence type="ECO:0000256" key="1">
    <source>
        <dbReference type="SAM" id="SignalP"/>
    </source>
</evidence>
<proteinExistence type="predicted"/>
<dbReference type="EMBL" id="JAJFAZ020000007">
    <property type="protein sequence ID" value="KAI5318570.1"/>
    <property type="molecule type" value="Genomic_DNA"/>
</dbReference>
<gene>
    <name evidence="2" type="ORF">L3X38_038278</name>
</gene>
<protein>
    <submittedName>
        <fullName evidence="2">Uncharacterized protein</fullName>
    </submittedName>
</protein>
<dbReference type="AlphaFoldDB" id="A0AAD4V4Q2"/>
<name>A0AAD4V4Q2_PRUDU</name>
<evidence type="ECO:0000313" key="3">
    <source>
        <dbReference type="Proteomes" id="UP001054821"/>
    </source>
</evidence>